<reference evidence="2" key="1">
    <citation type="submission" date="2022-03" db="EMBL/GenBank/DDBJ databases">
        <authorList>
            <person name="Sayadi A."/>
        </authorList>
    </citation>
    <scope>NUCLEOTIDE SEQUENCE</scope>
</reference>
<gene>
    <name evidence="2" type="ORF">ACAOBT_LOCUS12250</name>
</gene>
<dbReference type="EMBL" id="CAKOFQ010006850">
    <property type="protein sequence ID" value="CAH1976652.1"/>
    <property type="molecule type" value="Genomic_DNA"/>
</dbReference>
<feature type="transmembrane region" description="Helical" evidence="1">
    <location>
        <begin position="12"/>
        <end position="32"/>
    </location>
</feature>
<keyword evidence="1" id="KW-0472">Membrane</keyword>
<dbReference type="Proteomes" id="UP001152888">
    <property type="component" value="Unassembled WGS sequence"/>
</dbReference>
<keyword evidence="1" id="KW-0812">Transmembrane</keyword>
<dbReference type="OrthoDB" id="10223083at2759"/>
<evidence type="ECO:0000256" key="1">
    <source>
        <dbReference type="SAM" id="Phobius"/>
    </source>
</evidence>
<comment type="caution">
    <text evidence="2">The sequence shown here is derived from an EMBL/GenBank/DDBJ whole genome shotgun (WGS) entry which is preliminary data.</text>
</comment>
<organism evidence="2 3">
    <name type="scientific">Acanthoscelides obtectus</name>
    <name type="common">Bean weevil</name>
    <name type="synonym">Bruchus obtectus</name>
    <dbReference type="NCBI Taxonomy" id="200917"/>
    <lineage>
        <taxon>Eukaryota</taxon>
        <taxon>Metazoa</taxon>
        <taxon>Ecdysozoa</taxon>
        <taxon>Arthropoda</taxon>
        <taxon>Hexapoda</taxon>
        <taxon>Insecta</taxon>
        <taxon>Pterygota</taxon>
        <taxon>Neoptera</taxon>
        <taxon>Endopterygota</taxon>
        <taxon>Coleoptera</taxon>
        <taxon>Polyphaga</taxon>
        <taxon>Cucujiformia</taxon>
        <taxon>Chrysomeloidea</taxon>
        <taxon>Chrysomelidae</taxon>
        <taxon>Bruchinae</taxon>
        <taxon>Bruchini</taxon>
        <taxon>Acanthoscelides</taxon>
    </lineage>
</organism>
<sequence length="220" mass="25344">MTGFVGATGRMTFSAFFAYFSAVGVSDLVLLSEKIKKHENSKTHLHNSMELALLGTVNIRAKLDSAYWRNIQQYNDTVTKNRNKIDDIINEAKRICTEPQGNKRRRRNNSSHDHRVAALEVYDNVISIKNHLVAASLIFPEHFGEYCGKFPDEKLETTCLAYSELEKSRLKTELFVIYARNDCRDLHGTLSLLEFLIQNSRRNKKAIRNYCYNSYVNIRG</sequence>
<evidence type="ECO:0000313" key="3">
    <source>
        <dbReference type="Proteomes" id="UP001152888"/>
    </source>
</evidence>
<name>A0A9P0KLC3_ACAOB</name>
<proteinExistence type="predicted"/>
<dbReference type="AlphaFoldDB" id="A0A9P0KLC3"/>
<protein>
    <submittedName>
        <fullName evidence="2">Uncharacterized protein</fullName>
    </submittedName>
</protein>
<keyword evidence="1" id="KW-1133">Transmembrane helix</keyword>
<evidence type="ECO:0000313" key="2">
    <source>
        <dbReference type="EMBL" id="CAH1976652.1"/>
    </source>
</evidence>
<accession>A0A9P0KLC3</accession>
<keyword evidence="3" id="KW-1185">Reference proteome</keyword>